<dbReference type="Pfam" id="PF08241">
    <property type="entry name" value="Methyltransf_11"/>
    <property type="match status" value="1"/>
</dbReference>
<keyword evidence="3" id="KW-1185">Reference proteome</keyword>
<dbReference type="GO" id="GO:0008757">
    <property type="term" value="F:S-adenosylmethionine-dependent methyltransferase activity"/>
    <property type="evidence" value="ECO:0007669"/>
    <property type="project" value="InterPro"/>
</dbReference>
<protein>
    <recommendedName>
        <fullName evidence="1">Methyltransferase type 11 domain-containing protein</fullName>
    </recommendedName>
</protein>
<sequence>MSATERLAVMRQHWSGFAARFTETANRRVTLQCATQMHAHMQLERATSVLEVAAGAGLGSLDVVQHLKRGNPSLKKKFVVTDFSSTMVEMARENLKDAGTDSLEIQVMEANGQDLVQVESGSMDRYLSSLCLQLAPEPDAILREARRVLKDDGIAGFTIWARPEFSSKFTIDAALEKELGLSEGKEHPNFAMGKDLDTLRARFAAAGFNRVMIWPFLCVLELWSGADFAEFHREAFYVDDEELRTRRYEVAKRMADEWLAKGFPIGLETYIILARP</sequence>
<dbReference type="CDD" id="cd02440">
    <property type="entry name" value="AdoMet_MTases"/>
    <property type="match status" value="1"/>
</dbReference>
<accession>A0A8K1CKS4</accession>
<dbReference type="InterPro" id="IPR013216">
    <property type="entry name" value="Methyltransf_11"/>
</dbReference>
<name>A0A8K1CKS4_PYTOL</name>
<dbReference type="Gene3D" id="3.40.50.150">
    <property type="entry name" value="Vaccinia Virus protein VP39"/>
    <property type="match status" value="1"/>
</dbReference>
<dbReference type="EMBL" id="SPLM01000039">
    <property type="protein sequence ID" value="TMW64541.1"/>
    <property type="molecule type" value="Genomic_DNA"/>
</dbReference>
<dbReference type="AlphaFoldDB" id="A0A8K1CKS4"/>
<dbReference type="SUPFAM" id="SSF53335">
    <property type="entry name" value="S-adenosyl-L-methionine-dependent methyltransferases"/>
    <property type="match status" value="1"/>
</dbReference>
<feature type="domain" description="Methyltransferase type 11" evidence="1">
    <location>
        <begin position="52"/>
        <end position="155"/>
    </location>
</feature>
<evidence type="ECO:0000313" key="3">
    <source>
        <dbReference type="Proteomes" id="UP000794436"/>
    </source>
</evidence>
<evidence type="ECO:0000259" key="1">
    <source>
        <dbReference type="Pfam" id="PF08241"/>
    </source>
</evidence>
<dbReference type="OrthoDB" id="8300214at2759"/>
<organism evidence="2 3">
    <name type="scientific">Pythium oligandrum</name>
    <name type="common">Mycoparasitic fungus</name>
    <dbReference type="NCBI Taxonomy" id="41045"/>
    <lineage>
        <taxon>Eukaryota</taxon>
        <taxon>Sar</taxon>
        <taxon>Stramenopiles</taxon>
        <taxon>Oomycota</taxon>
        <taxon>Peronosporomycetes</taxon>
        <taxon>Pythiales</taxon>
        <taxon>Pythiaceae</taxon>
        <taxon>Pythium</taxon>
    </lineage>
</organism>
<comment type="caution">
    <text evidence="2">The sequence shown here is derived from an EMBL/GenBank/DDBJ whole genome shotgun (WGS) entry which is preliminary data.</text>
</comment>
<dbReference type="InterPro" id="IPR029063">
    <property type="entry name" value="SAM-dependent_MTases_sf"/>
</dbReference>
<proteinExistence type="predicted"/>
<evidence type="ECO:0000313" key="2">
    <source>
        <dbReference type="EMBL" id="TMW64541.1"/>
    </source>
</evidence>
<dbReference type="Proteomes" id="UP000794436">
    <property type="component" value="Unassembled WGS sequence"/>
</dbReference>
<reference evidence="2" key="1">
    <citation type="submission" date="2019-03" db="EMBL/GenBank/DDBJ databases">
        <title>Long read genome sequence of the mycoparasitic Pythium oligandrum ATCC 38472 isolated from sugarbeet rhizosphere.</title>
        <authorList>
            <person name="Gaulin E."/>
        </authorList>
    </citation>
    <scope>NUCLEOTIDE SEQUENCE</scope>
    <source>
        <strain evidence="2">ATCC 38472_TT</strain>
    </source>
</reference>
<gene>
    <name evidence="2" type="ORF">Poli38472_011421</name>
</gene>